<dbReference type="Pfam" id="PF00107">
    <property type="entry name" value="ADH_zinc_N"/>
    <property type="match status" value="1"/>
</dbReference>
<dbReference type="InterPro" id="IPR020843">
    <property type="entry name" value="ER"/>
</dbReference>
<keyword evidence="3" id="KW-1185">Reference proteome</keyword>
<dbReference type="OrthoDB" id="10257049at2759"/>
<evidence type="ECO:0000313" key="3">
    <source>
        <dbReference type="Proteomes" id="UP000467700"/>
    </source>
</evidence>
<feature type="domain" description="Enoyl reductase (ER)" evidence="1">
    <location>
        <begin position="13"/>
        <end position="340"/>
    </location>
</feature>
<dbReference type="EMBL" id="CACVBS010000040">
    <property type="protein sequence ID" value="CAA7263627.1"/>
    <property type="molecule type" value="Genomic_DNA"/>
</dbReference>
<dbReference type="InterPro" id="IPR011032">
    <property type="entry name" value="GroES-like_sf"/>
</dbReference>
<dbReference type="InterPro" id="IPR013149">
    <property type="entry name" value="ADH-like_C"/>
</dbReference>
<name>A0A8S0XR53_CYCAE</name>
<dbReference type="Pfam" id="PF08240">
    <property type="entry name" value="ADH_N"/>
    <property type="match status" value="1"/>
</dbReference>
<dbReference type="PANTHER" id="PTHR45348:SF2">
    <property type="entry name" value="ZINC-TYPE ALCOHOL DEHYDROGENASE-LIKE PROTEIN C2E1P3.01"/>
    <property type="match status" value="1"/>
</dbReference>
<dbReference type="SMART" id="SM00829">
    <property type="entry name" value="PKS_ER"/>
    <property type="match status" value="1"/>
</dbReference>
<dbReference type="GO" id="GO:0016651">
    <property type="term" value="F:oxidoreductase activity, acting on NAD(P)H"/>
    <property type="evidence" value="ECO:0007669"/>
    <property type="project" value="InterPro"/>
</dbReference>
<comment type="caution">
    <text evidence="2">The sequence shown here is derived from an EMBL/GenBank/DDBJ whole genome shotgun (WGS) entry which is preliminary data.</text>
</comment>
<proteinExistence type="predicted"/>
<reference evidence="2 3" key="1">
    <citation type="submission" date="2020-01" db="EMBL/GenBank/DDBJ databases">
        <authorList>
            <person name="Gupta K D."/>
        </authorList>
    </citation>
    <scope>NUCLEOTIDE SEQUENCE [LARGE SCALE GENOMIC DNA]</scope>
</reference>
<sequence>MAPKTMKGVVTTGDGKFELRLIPTPSPGPNEILVKVEACAQNHTDWKSIILHKQPGNIVGSDFAGTVVALGSAVPHGLRRLGERIAGAVRGNINPNGAFAEYLVTDPSLIFTLPEDVPFEVGAQLGVACYATCQALYQTLHFPTPLEPASTPTDILIWSGTSTTGQYAVQFAKLSGLRVFSTCSPGNFDLVRAIGATQVFDYADSRSPKRILAATCAGLRHAVDCVSDGMTPVQVSSCLSKEGGTIVTLLPYESRKKGVKTELVLVYSMWGQDVELPMKIKGNPEHYENAVKYNAMISEMLARKLLKFGAVKVFPKGLASVEEGFAYMMAGKIHAEKVVYKVSDTPDIS</sequence>
<dbReference type="Gene3D" id="3.90.180.10">
    <property type="entry name" value="Medium-chain alcohol dehydrogenases, catalytic domain"/>
    <property type="match status" value="1"/>
</dbReference>
<dbReference type="CDD" id="cd08249">
    <property type="entry name" value="enoyl_reductase_like"/>
    <property type="match status" value="1"/>
</dbReference>
<dbReference type="PANTHER" id="PTHR45348">
    <property type="entry name" value="HYPOTHETICAL OXIDOREDUCTASE (EUROFUNG)"/>
    <property type="match status" value="1"/>
</dbReference>
<dbReference type="InterPro" id="IPR013154">
    <property type="entry name" value="ADH-like_N"/>
</dbReference>
<evidence type="ECO:0000313" key="2">
    <source>
        <dbReference type="EMBL" id="CAA7263627.1"/>
    </source>
</evidence>
<gene>
    <name evidence="2" type="ORF">AAE3_LOCUS5799</name>
</gene>
<dbReference type="SUPFAM" id="SSF51735">
    <property type="entry name" value="NAD(P)-binding Rossmann-fold domains"/>
    <property type="match status" value="1"/>
</dbReference>
<organism evidence="2 3">
    <name type="scientific">Cyclocybe aegerita</name>
    <name type="common">Black poplar mushroom</name>
    <name type="synonym">Agrocybe aegerita</name>
    <dbReference type="NCBI Taxonomy" id="1973307"/>
    <lineage>
        <taxon>Eukaryota</taxon>
        <taxon>Fungi</taxon>
        <taxon>Dikarya</taxon>
        <taxon>Basidiomycota</taxon>
        <taxon>Agaricomycotina</taxon>
        <taxon>Agaricomycetes</taxon>
        <taxon>Agaricomycetidae</taxon>
        <taxon>Agaricales</taxon>
        <taxon>Agaricineae</taxon>
        <taxon>Bolbitiaceae</taxon>
        <taxon>Cyclocybe</taxon>
    </lineage>
</organism>
<dbReference type="InterPro" id="IPR036291">
    <property type="entry name" value="NAD(P)-bd_dom_sf"/>
</dbReference>
<dbReference type="Gene3D" id="3.40.50.720">
    <property type="entry name" value="NAD(P)-binding Rossmann-like Domain"/>
    <property type="match status" value="1"/>
</dbReference>
<evidence type="ECO:0000259" key="1">
    <source>
        <dbReference type="SMART" id="SM00829"/>
    </source>
</evidence>
<dbReference type="AlphaFoldDB" id="A0A8S0XR53"/>
<dbReference type="Proteomes" id="UP000467700">
    <property type="component" value="Unassembled WGS sequence"/>
</dbReference>
<accession>A0A8S0XR53</accession>
<protein>
    <recommendedName>
        <fullName evidence="1">Enoyl reductase (ER) domain-containing protein</fullName>
    </recommendedName>
</protein>
<dbReference type="SUPFAM" id="SSF50129">
    <property type="entry name" value="GroES-like"/>
    <property type="match status" value="1"/>
</dbReference>
<dbReference type="InterPro" id="IPR047122">
    <property type="entry name" value="Trans-enoyl_RdTase-like"/>
</dbReference>